<dbReference type="InterPro" id="IPR011990">
    <property type="entry name" value="TPR-like_helical_dom_sf"/>
</dbReference>
<dbReference type="STRING" id="1497020.DO97_19565"/>
<dbReference type="EMBL" id="JJML01000075">
    <property type="protein sequence ID" value="KGF71447.1"/>
    <property type="molecule type" value="Genomic_DNA"/>
</dbReference>
<sequence>MSDGRSITGVNSERLQALLAFIVLHRDRDTPQLRQQLAVHLWPDATDTDAKANLRRRLHELKQLIPEIDRWLRVEPKTIQWIQDESCWLDVAEFKAAIAATIPLPQTPTPLYSSIQALEQAVNLYQGDLLPSCYDDWIEPYREQLRQQAIAGLDTLVTTFTTQGDNRSAIRYAQHLQRIDPLYEPAYCHLMRLHAQAGDRASALRVYHQCMTTLQAELGVNPSPTTGKLYQDLLTLDDDPPPLTCAASAPIQAPAVSPLLPLAPSSLAVPTTELPLIGRETEWAAIQVWRSHCRSQHQPDLLWLLGEPGIGKTRLLEELAKTVQSSGGYVLWGKGFEAEMLRPYGVWVDIFQAIGATKFLDELKSLVLHAESAATLNRGRLFDLAAQFISQLAETAPVLIVLDDIQWLDETSIAFLHYAVRLFSQQKSVWFACAARKREIEVNLAADKLIQALHREHRIRTVELTPLDRPQTLALAQAVGYTADDDRIFANSGGNPLFALEIVRAHAQSDRSAPDTLEKLIQGRLRQLDEPARELMPWMAALGHSFNPTTLAKVADYPLPRLLSAIDQLERHGIIRPGSAMAGELSYNFAHDIVRQAAYEQFSVPRRRLMHTHIAQTLQAIATPTSPMISDVAHHADLGSDHQLAATACWMAAERCLRVFAYAEAAELAQRGIRHCPYLGTADRIHLHLNLLKACVKAGVPKPQANALKQALQTLIQEAAVLGLKEDESTGLEALIVLNYDHGNLSEVQQYSLRAAERGRTASPATTMYMLAHTGSCLAEIGRDMIRAESLLLEAQSISDRLSIPAIDIPFGLGCVRRFQGQIDEARSLLRQGWQMAQMAQDHWRECLCLTNLVMLELETGNPTTALNEGNELIHVSAQMGGGSEAPHAAALDAVTRYVLQEKNAADSLLRSLQMLRQIDSPRMLAYMQTIAAQWDLTQGNGQQAVARAEEALAAAQLINNPIAIALAGSVIIQANHQRGNLDCAQRHLADLKTQLKDHTLSAQAQQRMINLDVLLNPSIHP</sequence>
<organism evidence="2 3">
    <name type="scientific">Neosynechococcus sphagnicola sy1</name>
    <dbReference type="NCBI Taxonomy" id="1497020"/>
    <lineage>
        <taxon>Bacteria</taxon>
        <taxon>Bacillati</taxon>
        <taxon>Cyanobacteriota</taxon>
        <taxon>Cyanophyceae</taxon>
        <taxon>Neosynechococcales</taxon>
        <taxon>Neosynechococcaceae</taxon>
        <taxon>Neosynechococcus</taxon>
    </lineage>
</organism>
<evidence type="ECO:0000259" key="1">
    <source>
        <dbReference type="SMART" id="SM01043"/>
    </source>
</evidence>
<dbReference type="InterPro" id="IPR041664">
    <property type="entry name" value="AAA_16"/>
</dbReference>
<comment type="caution">
    <text evidence="2">The sequence shown here is derived from an EMBL/GenBank/DDBJ whole genome shotgun (WGS) entry which is preliminary data.</text>
</comment>
<name>A0A098THJ4_9CYAN</name>
<dbReference type="Proteomes" id="UP000030170">
    <property type="component" value="Unassembled WGS sequence"/>
</dbReference>
<dbReference type="Pfam" id="PF03704">
    <property type="entry name" value="BTAD"/>
    <property type="match status" value="1"/>
</dbReference>
<reference evidence="2 3" key="1">
    <citation type="journal article" date="2014" name="Mol. Ecol.">
        <title>Evolution of Synechococcus.</title>
        <authorList>
            <person name="Dvorak P."/>
            <person name="Casamatta D."/>
            <person name="Hasler P."/>
            <person name="Poulickova A."/>
            <person name="Ondrej V."/>
            <person name="Sanges R."/>
        </authorList>
    </citation>
    <scope>NUCLEOTIDE SEQUENCE [LARGE SCALE GENOMIC DNA]</scope>
    <source>
        <strain evidence="2 3">CAUP A 1101</strain>
    </source>
</reference>
<gene>
    <name evidence="2" type="ORF">DO97_19565</name>
</gene>
<dbReference type="InterPro" id="IPR005158">
    <property type="entry name" value="BTAD"/>
</dbReference>
<dbReference type="Gene3D" id="1.25.40.10">
    <property type="entry name" value="Tetratricopeptide repeat domain"/>
    <property type="match status" value="2"/>
</dbReference>
<keyword evidence="3" id="KW-1185">Reference proteome</keyword>
<dbReference type="SUPFAM" id="SSF48452">
    <property type="entry name" value="TPR-like"/>
    <property type="match status" value="2"/>
</dbReference>
<evidence type="ECO:0000313" key="3">
    <source>
        <dbReference type="Proteomes" id="UP000030170"/>
    </source>
</evidence>
<dbReference type="Gene3D" id="3.40.50.300">
    <property type="entry name" value="P-loop containing nucleotide triphosphate hydrolases"/>
    <property type="match status" value="1"/>
</dbReference>
<protein>
    <recommendedName>
        <fullName evidence="1">Bacterial transcriptional activator domain-containing protein</fullName>
    </recommendedName>
</protein>
<dbReference type="InterPro" id="IPR051677">
    <property type="entry name" value="AfsR-DnrI-RedD_regulator"/>
</dbReference>
<evidence type="ECO:0000313" key="2">
    <source>
        <dbReference type="EMBL" id="KGF71447.1"/>
    </source>
</evidence>
<dbReference type="Pfam" id="PF13191">
    <property type="entry name" value="AAA_16"/>
    <property type="match status" value="1"/>
</dbReference>
<dbReference type="InterPro" id="IPR027417">
    <property type="entry name" value="P-loop_NTPase"/>
</dbReference>
<dbReference type="AlphaFoldDB" id="A0A098THJ4"/>
<dbReference type="InterPro" id="IPR036388">
    <property type="entry name" value="WH-like_DNA-bd_sf"/>
</dbReference>
<dbReference type="SMART" id="SM01043">
    <property type="entry name" value="BTAD"/>
    <property type="match status" value="1"/>
</dbReference>
<dbReference type="PANTHER" id="PTHR35807">
    <property type="entry name" value="TRANSCRIPTIONAL REGULATOR REDD-RELATED"/>
    <property type="match status" value="1"/>
</dbReference>
<dbReference type="SUPFAM" id="SSF52540">
    <property type="entry name" value="P-loop containing nucleoside triphosphate hydrolases"/>
    <property type="match status" value="1"/>
</dbReference>
<dbReference type="RefSeq" id="WP_036536757.1">
    <property type="nucleotide sequence ID" value="NZ_JJML01000075.1"/>
</dbReference>
<proteinExistence type="predicted"/>
<feature type="domain" description="Bacterial transcriptional activator" evidence="1">
    <location>
        <begin position="89"/>
        <end position="234"/>
    </location>
</feature>
<dbReference type="Gene3D" id="1.10.10.10">
    <property type="entry name" value="Winged helix-like DNA-binding domain superfamily/Winged helix DNA-binding domain"/>
    <property type="match status" value="1"/>
</dbReference>
<accession>A0A098THJ4</accession>